<reference evidence="1" key="1">
    <citation type="submission" date="2024-12" db="EMBL/GenBank/DDBJ databases">
        <title>Comparative genomics and development of molecular markers within Purpureocillium lilacinum and among Purpureocillium species.</title>
        <authorList>
            <person name="Yeh Z.-Y."/>
            <person name="Ni N.-T."/>
            <person name="Lo P.-H."/>
            <person name="Mushyakhwo K."/>
            <person name="Lin C.-F."/>
            <person name="Nai Y.-S."/>
        </authorList>
    </citation>
    <scope>NUCLEOTIDE SEQUENCE</scope>
    <source>
        <strain evidence="1">NCHU-NPUST-175</strain>
    </source>
</reference>
<protein>
    <submittedName>
        <fullName evidence="1">Uncharacterized protein</fullName>
    </submittedName>
</protein>
<dbReference type="EMBL" id="JBGNUJ010000002">
    <property type="protein sequence ID" value="KAL3964112.1"/>
    <property type="molecule type" value="Genomic_DNA"/>
</dbReference>
<dbReference type="Proteomes" id="UP001638806">
    <property type="component" value="Unassembled WGS sequence"/>
</dbReference>
<evidence type="ECO:0000313" key="2">
    <source>
        <dbReference type="Proteomes" id="UP001638806"/>
    </source>
</evidence>
<organism evidence="1 2">
    <name type="scientific">Purpureocillium lilacinum</name>
    <name type="common">Paecilomyces lilacinus</name>
    <dbReference type="NCBI Taxonomy" id="33203"/>
    <lineage>
        <taxon>Eukaryota</taxon>
        <taxon>Fungi</taxon>
        <taxon>Dikarya</taxon>
        <taxon>Ascomycota</taxon>
        <taxon>Pezizomycotina</taxon>
        <taxon>Sordariomycetes</taxon>
        <taxon>Hypocreomycetidae</taxon>
        <taxon>Hypocreales</taxon>
        <taxon>Ophiocordycipitaceae</taxon>
        <taxon>Purpureocillium</taxon>
    </lineage>
</organism>
<accession>A0ACC4E7G9</accession>
<name>A0ACC4E7G9_PURLI</name>
<sequence length="102" mass="11042">MTNPLRSIRLEVTVPATPATGPIDTDPDISDFPDCDATNKGETSNKRYLAVPSAPTGSIMSSRLRHLANHLLMDPLPPGLTSTLDDADEKSRALDEHVLHQL</sequence>
<proteinExistence type="predicted"/>
<keyword evidence="2" id="KW-1185">Reference proteome</keyword>
<comment type="caution">
    <text evidence="1">The sequence shown here is derived from an EMBL/GenBank/DDBJ whole genome shotgun (WGS) entry which is preliminary data.</text>
</comment>
<gene>
    <name evidence="1" type="ORF">ACCO45_001116</name>
</gene>
<evidence type="ECO:0000313" key="1">
    <source>
        <dbReference type="EMBL" id="KAL3964112.1"/>
    </source>
</evidence>